<dbReference type="InterPro" id="IPR029062">
    <property type="entry name" value="Class_I_gatase-like"/>
</dbReference>
<dbReference type="SUPFAM" id="SSF52317">
    <property type="entry name" value="Class I glutamine amidotransferase-like"/>
    <property type="match status" value="1"/>
</dbReference>
<dbReference type="Pfam" id="PF01965">
    <property type="entry name" value="DJ-1_PfpI"/>
    <property type="match status" value="1"/>
</dbReference>
<dbReference type="EMBL" id="JACSIT010000152">
    <property type="protein sequence ID" value="MBC6996343.1"/>
    <property type="molecule type" value="Genomic_DNA"/>
</dbReference>
<dbReference type="Proteomes" id="UP000650081">
    <property type="component" value="Unassembled WGS sequence"/>
</dbReference>
<dbReference type="InterPro" id="IPR052158">
    <property type="entry name" value="INH-QAR"/>
</dbReference>
<keyword evidence="3" id="KW-1185">Reference proteome</keyword>
<sequence>MRLAYLLFDGITLLDFSGVYDPLSRLQSQGHLPGFSWQTCAMTSVVRDGFGLSVSVDRVQPNLGEYDAICIPGGFGTRALQHDPAFLAWLATAGPVGLKTSVCTGSLLLGAAGFLKGHRATTHFNEYAALAPYCAEVVRERIVDDGRVITAGAVASALDLGLYLCAKWAGPEAAERIRHSMDYAVAGF</sequence>
<dbReference type="CDD" id="cd03139">
    <property type="entry name" value="GATase1_PfpI_2"/>
    <property type="match status" value="1"/>
</dbReference>
<evidence type="ECO:0000259" key="1">
    <source>
        <dbReference type="Pfam" id="PF01965"/>
    </source>
</evidence>
<dbReference type="GO" id="GO:0006355">
    <property type="term" value="P:regulation of DNA-templated transcription"/>
    <property type="evidence" value="ECO:0007669"/>
    <property type="project" value="TreeGrafter"/>
</dbReference>
<reference evidence="2" key="1">
    <citation type="submission" date="2020-08" db="EMBL/GenBank/DDBJ databases">
        <title>Lewinella bacteria from marine environments.</title>
        <authorList>
            <person name="Zhong Y."/>
        </authorList>
    </citation>
    <scope>NUCLEOTIDE SEQUENCE</scope>
    <source>
        <strain evidence="2">KCTC 42187</strain>
    </source>
</reference>
<evidence type="ECO:0000313" key="3">
    <source>
        <dbReference type="Proteomes" id="UP000650081"/>
    </source>
</evidence>
<dbReference type="PANTHER" id="PTHR43130">
    <property type="entry name" value="ARAC-FAMILY TRANSCRIPTIONAL REGULATOR"/>
    <property type="match status" value="1"/>
</dbReference>
<dbReference type="AlphaFoldDB" id="A0A923TAM5"/>
<dbReference type="InterPro" id="IPR002818">
    <property type="entry name" value="DJ-1/PfpI"/>
</dbReference>
<dbReference type="RefSeq" id="WP_187468354.1">
    <property type="nucleotide sequence ID" value="NZ_JACSIT010000152.1"/>
</dbReference>
<dbReference type="Gene3D" id="3.40.50.880">
    <property type="match status" value="1"/>
</dbReference>
<dbReference type="PANTHER" id="PTHR43130:SF2">
    <property type="entry name" value="DJ-1_PFPI DOMAIN-CONTAINING PROTEIN"/>
    <property type="match status" value="1"/>
</dbReference>
<name>A0A923TAM5_9BACT</name>
<comment type="caution">
    <text evidence="2">The sequence shown here is derived from an EMBL/GenBank/DDBJ whole genome shotgun (WGS) entry which is preliminary data.</text>
</comment>
<organism evidence="2 3">
    <name type="scientific">Neolewinella lacunae</name>
    <dbReference type="NCBI Taxonomy" id="1517758"/>
    <lineage>
        <taxon>Bacteria</taxon>
        <taxon>Pseudomonadati</taxon>
        <taxon>Bacteroidota</taxon>
        <taxon>Saprospiria</taxon>
        <taxon>Saprospirales</taxon>
        <taxon>Lewinellaceae</taxon>
        <taxon>Neolewinella</taxon>
    </lineage>
</organism>
<proteinExistence type="predicted"/>
<accession>A0A923TAM5</accession>
<gene>
    <name evidence="2" type="ORF">H9S92_19385</name>
</gene>
<feature type="domain" description="DJ-1/PfpI" evidence="1">
    <location>
        <begin position="3"/>
        <end position="164"/>
    </location>
</feature>
<evidence type="ECO:0000313" key="2">
    <source>
        <dbReference type="EMBL" id="MBC6996343.1"/>
    </source>
</evidence>
<protein>
    <submittedName>
        <fullName evidence="2">DJ-1/PfpI family protein</fullName>
    </submittedName>
</protein>